<keyword evidence="2" id="KW-1185">Reference proteome</keyword>
<evidence type="ECO:0000313" key="1">
    <source>
        <dbReference type="EMBL" id="RDB26812.1"/>
    </source>
</evidence>
<dbReference type="InParanoid" id="A0A369JZQ0"/>
<dbReference type="AlphaFoldDB" id="A0A369JZQ0"/>
<protein>
    <submittedName>
        <fullName evidence="1">Uncharacterized protein</fullName>
    </submittedName>
</protein>
<organism evidence="1 2">
    <name type="scientific">Hypsizygus marmoreus</name>
    <name type="common">White beech mushroom</name>
    <name type="synonym">Agaricus marmoreus</name>
    <dbReference type="NCBI Taxonomy" id="39966"/>
    <lineage>
        <taxon>Eukaryota</taxon>
        <taxon>Fungi</taxon>
        <taxon>Dikarya</taxon>
        <taxon>Basidiomycota</taxon>
        <taxon>Agaricomycotina</taxon>
        <taxon>Agaricomycetes</taxon>
        <taxon>Agaricomycetidae</taxon>
        <taxon>Agaricales</taxon>
        <taxon>Tricholomatineae</taxon>
        <taxon>Lyophyllaceae</taxon>
        <taxon>Hypsizygus</taxon>
    </lineage>
</organism>
<reference evidence="1" key="1">
    <citation type="submission" date="2018-04" db="EMBL/GenBank/DDBJ databases">
        <title>Whole genome sequencing of Hypsizygus marmoreus.</title>
        <authorList>
            <person name="Choi I.-G."/>
            <person name="Min B."/>
            <person name="Kim J.-G."/>
            <person name="Kim S."/>
            <person name="Oh Y.-L."/>
            <person name="Kong W.-S."/>
            <person name="Park H."/>
            <person name="Jeong J."/>
            <person name="Song E.-S."/>
        </authorList>
    </citation>
    <scope>NUCLEOTIDE SEQUENCE [LARGE SCALE GENOMIC DNA]</scope>
    <source>
        <strain evidence="1">51987-8</strain>
    </source>
</reference>
<accession>A0A369JZQ0</accession>
<proteinExistence type="predicted"/>
<name>A0A369JZQ0_HYPMA</name>
<dbReference type="EMBL" id="LUEZ02000023">
    <property type="protein sequence ID" value="RDB26812.1"/>
    <property type="molecule type" value="Genomic_DNA"/>
</dbReference>
<evidence type="ECO:0000313" key="2">
    <source>
        <dbReference type="Proteomes" id="UP000076154"/>
    </source>
</evidence>
<dbReference type="Proteomes" id="UP000076154">
    <property type="component" value="Unassembled WGS sequence"/>
</dbReference>
<comment type="caution">
    <text evidence="1">The sequence shown here is derived from an EMBL/GenBank/DDBJ whole genome shotgun (WGS) entry which is preliminary data.</text>
</comment>
<gene>
    <name evidence="1" type="ORF">Hypma_005385</name>
</gene>
<sequence length="176" mass="20709">MSRFGRMFRISDFIDDVIRETGLNFEYWGTAEPEMEMRNANTNEWRDSFTIWQDCDNIPRIAFCHRCHSMLGLENSRTHFRGIGSRHSWEQVNQEPQNSRRCSFCDALTLSLQQSGAAMDYAGQMTDYIVPINHPHPPNNYAHAYPNFIWWYDSSNIHRAVFCPFCDSLWAEDDPQ</sequence>